<dbReference type="CDD" id="cd23023">
    <property type="entry name" value="zf-HIT_BCD1"/>
    <property type="match status" value="1"/>
</dbReference>
<evidence type="ECO:0000256" key="5">
    <source>
        <dbReference type="ARBA" id="ARBA00049598"/>
    </source>
</evidence>
<dbReference type="OrthoDB" id="272357at2759"/>
<evidence type="ECO:0000256" key="1">
    <source>
        <dbReference type="ARBA" id="ARBA00022553"/>
    </source>
</evidence>
<keyword evidence="10" id="KW-1185">Reference proteome</keyword>
<keyword evidence="3 7" id="KW-0863">Zinc-finger</keyword>
<dbReference type="HOGENOM" id="CLU_025524_1_0_1"/>
<dbReference type="STRING" id="930991.A0A0D0E521"/>
<dbReference type="PROSITE" id="PS51083">
    <property type="entry name" value="ZF_HIT"/>
    <property type="match status" value="1"/>
</dbReference>
<dbReference type="GO" id="GO:0005634">
    <property type="term" value="C:nucleus"/>
    <property type="evidence" value="ECO:0007669"/>
    <property type="project" value="TreeGrafter"/>
</dbReference>
<gene>
    <name evidence="9" type="ORF">PAXRUDRAFT_829918</name>
</gene>
<evidence type="ECO:0000256" key="7">
    <source>
        <dbReference type="PROSITE-ProRule" id="PRU00453"/>
    </source>
</evidence>
<dbReference type="AlphaFoldDB" id="A0A0D0E521"/>
<proteinExistence type="inferred from homology"/>
<dbReference type="FunCoup" id="A0A0D0E521">
    <property type="interactions" value="17"/>
</dbReference>
<sequence>MESPTQLESTQFELGNCALCTAPARYRCPRCMIPTCSLPCSRKHKQDTGCTGERNKVQYVPMNTYGWGEMMRDYCYLEEVGRQVSEWGNEIVRGGYTMENSGRGKVVCGRGGSRRVLNGRRKAAAGRAKRDMFRAHLEKLDIDVELLPNGMERRKLNQSTFDQKSKCSLLTIEFICYPPTAPAPVSSPPASAHTIISHQNRLSTTLLAALQRHVPWTPSKSQKQKENALLSWLPPLANPHPDDPEGFIPPHCYIRAHRDFLHTIYPGAAPVNPNAIYYHKLDPTLNLAELLRSTHFVEFPTIHVFDPDASSFLGTVIDKAGSIARFSEDDQDGERVAKCRKLNREAGLQAIAGLVGEYGSEDGSQSEEEIENKQFTGLATLIRDRCGKLNDDGSSSDVGYDPIDPAMFVKQAQVADEDAVDWGDEWDLDGEE</sequence>
<dbReference type="SUPFAM" id="SSF144232">
    <property type="entry name" value="HIT/MYND zinc finger-like"/>
    <property type="match status" value="1"/>
</dbReference>
<dbReference type="GO" id="GO:0000463">
    <property type="term" value="P:maturation of LSU-rRNA from tricistronic rRNA transcript (SSU-rRNA, 5.8S rRNA, LSU-rRNA)"/>
    <property type="evidence" value="ECO:0007669"/>
    <property type="project" value="TreeGrafter"/>
</dbReference>
<dbReference type="EMBL" id="KN825276">
    <property type="protein sequence ID" value="KIK92470.1"/>
    <property type="molecule type" value="Genomic_DNA"/>
</dbReference>
<dbReference type="GO" id="GO:0048254">
    <property type="term" value="P:snoRNA localization"/>
    <property type="evidence" value="ECO:0007669"/>
    <property type="project" value="TreeGrafter"/>
</dbReference>
<evidence type="ECO:0000313" key="9">
    <source>
        <dbReference type="EMBL" id="KIK92470.1"/>
    </source>
</evidence>
<dbReference type="GO" id="GO:0000492">
    <property type="term" value="P:box C/D snoRNP assembly"/>
    <property type="evidence" value="ECO:0007669"/>
    <property type="project" value="TreeGrafter"/>
</dbReference>
<organism evidence="9 10">
    <name type="scientific">Paxillus rubicundulus Ve08.2h10</name>
    <dbReference type="NCBI Taxonomy" id="930991"/>
    <lineage>
        <taxon>Eukaryota</taxon>
        <taxon>Fungi</taxon>
        <taxon>Dikarya</taxon>
        <taxon>Basidiomycota</taxon>
        <taxon>Agaricomycotina</taxon>
        <taxon>Agaricomycetes</taxon>
        <taxon>Agaricomycetidae</taxon>
        <taxon>Boletales</taxon>
        <taxon>Paxilineae</taxon>
        <taxon>Paxillaceae</taxon>
        <taxon>Paxillus</taxon>
    </lineage>
</organism>
<dbReference type="InParanoid" id="A0A0D0E521"/>
<comment type="function">
    <text evidence="5">Required for box C/D snoRNAs accumulation involved in snoRNA processing, snoRNA transport to the nucleolus and ribosome biogenesis.</text>
</comment>
<keyword evidence="4" id="KW-0862">Zinc</keyword>
<protein>
    <submittedName>
        <fullName evidence="9">Unplaced genomic scaffold scaffold_454, whole genome shotgun sequence</fullName>
    </submittedName>
</protein>
<evidence type="ECO:0000313" key="10">
    <source>
        <dbReference type="Proteomes" id="UP000054538"/>
    </source>
</evidence>
<reference evidence="10" key="2">
    <citation type="submission" date="2015-01" db="EMBL/GenBank/DDBJ databases">
        <title>Evolutionary Origins and Diversification of the Mycorrhizal Mutualists.</title>
        <authorList>
            <consortium name="DOE Joint Genome Institute"/>
            <consortium name="Mycorrhizal Genomics Consortium"/>
            <person name="Kohler A."/>
            <person name="Kuo A."/>
            <person name="Nagy L.G."/>
            <person name="Floudas D."/>
            <person name="Copeland A."/>
            <person name="Barry K.W."/>
            <person name="Cichocki N."/>
            <person name="Veneault-Fourrey C."/>
            <person name="LaButti K."/>
            <person name="Lindquist E.A."/>
            <person name="Lipzen A."/>
            <person name="Lundell T."/>
            <person name="Morin E."/>
            <person name="Murat C."/>
            <person name="Riley R."/>
            <person name="Ohm R."/>
            <person name="Sun H."/>
            <person name="Tunlid A."/>
            <person name="Henrissat B."/>
            <person name="Grigoriev I.V."/>
            <person name="Hibbett D.S."/>
            <person name="Martin F."/>
        </authorList>
    </citation>
    <scope>NUCLEOTIDE SEQUENCE [LARGE SCALE GENOMIC DNA]</scope>
    <source>
        <strain evidence="10">Ve08.2h10</strain>
    </source>
</reference>
<dbReference type="Pfam" id="PF04438">
    <property type="entry name" value="zf-HIT"/>
    <property type="match status" value="1"/>
</dbReference>
<evidence type="ECO:0000256" key="4">
    <source>
        <dbReference type="ARBA" id="ARBA00022833"/>
    </source>
</evidence>
<dbReference type="Proteomes" id="UP000054538">
    <property type="component" value="Unassembled WGS sequence"/>
</dbReference>
<dbReference type="GO" id="GO:0070761">
    <property type="term" value="C:pre-snoRNP complex"/>
    <property type="evidence" value="ECO:0007669"/>
    <property type="project" value="TreeGrafter"/>
</dbReference>
<dbReference type="InterPro" id="IPR057721">
    <property type="entry name" value="BCD1_alpha/beta"/>
</dbReference>
<dbReference type="GO" id="GO:0008270">
    <property type="term" value="F:zinc ion binding"/>
    <property type="evidence" value="ECO:0007669"/>
    <property type="project" value="UniProtKB-UniRule"/>
</dbReference>
<comment type="similarity">
    <text evidence="6">Belongs to the BCD1 family.</text>
</comment>
<accession>A0A0D0E521</accession>
<evidence type="ECO:0000256" key="6">
    <source>
        <dbReference type="ARBA" id="ARBA00049654"/>
    </source>
</evidence>
<dbReference type="Gene3D" id="3.30.60.190">
    <property type="match status" value="1"/>
</dbReference>
<dbReference type="PANTHER" id="PTHR13483">
    <property type="entry name" value="BOX C_D SNORNA PROTEIN 1-RELATED"/>
    <property type="match status" value="1"/>
</dbReference>
<dbReference type="InterPro" id="IPR007529">
    <property type="entry name" value="Znf_HIT"/>
</dbReference>
<dbReference type="PANTHER" id="PTHR13483:SF3">
    <property type="entry name" value="BOX C_D SNORNA PROTEIN 1"/>
    <property type="match status" value="1"/>
</dbReference>
<dbReference type="Pfam" id="PF25790">
    <property type="entry name" value="BCD1"/>
    <property type="match status" value="1"/>
</dbReference>
<name>A0A0D0E521_9AGAM</name>
<feature type="domain" description="HIT-type" evidence="8">
    <location>
        <begin position="17"/>
        <end position="50"/>
    </location>
</feature>
<dbReference type="InterPro" id="IPR051639">
    <property type="entry name" value="BCD1"/>
</dbReference>
<keyword evidence="1" id="KW-0597">Phosphoprotein</keyword>
<evidence type="ECO:0000259" key="8">
    <source>
        <dbReference type="PROSITE" id="PS51083"/>
    </source>
</evidence>
<reference evidence="9 10" key="1">
    <citation type="submission" date="2014-04" db="EMBL/GenBank/DDBJ databases">
        <authorList>
            <consortium name="DOE Joint Genome Institute"/>
            <person name="Kuo A."/>
            <person name="Kohler A."/>
            <person name="Jargeat P."/>
            <person name="Nagy L.G."/>
            <person name="Floudas D."/>
            <person name="Copeland A."/>
            <person name="Barry K.W."/>
            <person name="Cichocki N."/>
            <person name="Veneault-Fourrey C."/>
            <person name="LaButti K."/>
            <person name="Lindquist E.A."/>
            <person name="Lipzen A."/>
            <person name="Lundell T."/>
            <person name="Morin E."/>
            <person name="Murat C."/>
            <person name="Sun H."/>
            <person name="Tunlid A."/>
            <person name="Henrissat B."/>
            <person name="Grigoriev I.V."/>
            <person name="Hibbett D.S."/>
            <person name="Martin F."/>
            <person name="Nordberg H.P."/>
            <person name="Cantor M.N."/>
            <person name="Hua S.X."/>
        </authorList>
    </citation>
    <scope>NUCLEOTIDE SEQUENCE [LARGE SCALE GENOMIC DNA]</scope>
    <source>
        <strain evidence="9 10">Ve08.2h10</strain>
    </source>
</reference>
<evidence type="ECO:0000256" key="2">
    <source>
        <dbReference type="ARBA" id="ARBA00022723"/>
    </source>
</evidence>
<evidence type="ECO:0000256" key="3">
    <source>
        <dbReference type="ARBA" id="ARBA00022771"/>
    </source>
</evidence>
<keyword evidence="2" id="KW-0479">Metal-binding</keyword>